<sequence length="393" mass="42766">MTHTKKVVIVGGSWAGIKTAHAILKSIPNAKVKLINPSAVHFFNIAAPRILAKPKAFVPEKYLSSIPELFKKYDTELFSFVHGVARSINVDDKTVTVDAIGADDDESRDLVIPFDYLVIASGSTTKATLGQDSILAPFKATASDDLQHAIEQGQQTLSEAKTVVIGGAGAVGVEFAGELAEAFQSKQDTSITLLTRTDRILPGLKPSASQNAYDILSRLGVKVRTSVTVAGASQDPTSKKWNITLEDGEILTADAYVSTTGVIPNNSFIPSELQDKDGWVPVDAEFRVQRQGAKNKEKLPIYAVGDITSYVDRLLSRVEGQVSVLVANLKDDIEDSKSKRPQYSSKKMTLLVAPIGSRTGTGQIWLFVLWGWLVWLIKGRDYFLSMSDSLLRK</sequence>
<feature type="domain" description="FAD/NAD(P)-binding" evidence="6">
    <location>
        <begin position="5"/>
        <end position="308"/>
    </location>
</feature>
<dbReference type="eggNOG" id="KOG1336">
    <property type="taxonomic scope" value="Eukaryota"/>
</dbReference>
<accession>C1GES0</accession>
<keyword evidence="2" id="KW-0285">Flavoprotein</keyword>
<dbReference type="PANTHER" id="PTHR43735:SF3">
    <property type="entry name" value="FERROPTOSIS SUPPRESSOR PROTEIN 1"/>
    <property type="match status" value="1"/>
</dbReference>
<dbReference type="FunCoup" id="C1GES0">
    <property type="interactions" value="360"/>
</dbReference>
<dbReference type="InParanoid" id="C1GES0"/>
<dbReference type="STRING" id="502780.C1GES0"/>
<dbReference type="AlphaFoldDB" id="C1GES0"/>
<evidence type="ECO:0000256" key="4">
    <source>
        <dbReference type="ARBA" id="ARBA00023002"/>
    </source>
</evidence>
<dbReference type="EMBL" id="KN275963">
    <property type="protein sequence ID" value="EEH49677.1"/>
    <property type="molecule type" value="Genomic_DNA"/>
</dbReference>
<dbReference type="KEGG" id="pbn:PADG_05756"/>
<dbReference type="HOGENOM" id="CLU_019845_6_1_1"/>
<dbReference type="RefSeq" id="XP_010761401.1">
    <property type="nucleotide sequence ID" value="XM_010763099.1"/>
</dbReference>
<dbReference type="GeneID" id="22584628"/>
<keyword evidence="4" id="KW-0560">Oxidoreductase</keyword>
<dbReference type="SUPFAM" id="SSF51905">
    <property type="entry name" value="FAD/NAD(P)-binding domain"/>
    <property type="match status" value="1"/>
</dbReference>
<keyword evidence="5" id="KW-0812">Transmembrane</keyword>
<gene>
    <name evidence="7" type="ORF">PADG_05756</name>
</gene>
<dbReference type="Pfam" id="PF07992">
    <property type="entry name" value="Pyr_redox_2"/>
    <property type="match status" value="1"/>
</dbReference>
<dbReference type="Proteomes" id="UP000001628">
    <property type="component" value="Unassembled WGS sequence"/>
</dbReference>
<dbReference type="GO" id="GO:0005737">
    <property type="term" value="C:cytoplasm"/>
    <property type="evidence" value="ECO:0007669"/>
    <property type="project" value="TreeGrafter"/>
</dbReference>
<organism evidence="7 8">
    <name type="scientific">Paracoccidioides brasiliensis (strain Pb18)</name>
    <dbReference type="NCBI Taxonomy" id="502780"/>
    <lineage>
        <taxon>Eukaryota</taxon>
        <taxon>Fungi</taxon>
        <taxon>Dikarya</taxon>
        <taxon>Ascomycota</taxon>
        <taxon>Pezizomycotina</taxon>
        <taxon>Eurotiomycetes</taxon>
        <taxon>Eurotiomycetidae</taxon>
        <taxon>Onygenales</taxon>
        <taxon>Ajellomycetaceae</taxon>
        <taxon>Paracoccidioides</taxon>
    </lineage>
</organism>
<dbReference type="PRINTS" id="PR00368">
    <property type="entry name" value="FADPNR"/>
</dbReference>
<evidence type="ECO:0000313" key="7">
    <source>
        <dbReference type="EMBL" id="EEH49677.1"/>
    </source>
</evidence>
<dbReference type="InterPro" id="IPR023753">
    <property type="entry name" value="FAD/NAD-binding_dom"/>
</dbReference>
<proteinExistence type="inferred from homology"/>
<evidence type="ECO:0000256" key="3">
    <source>
        <dbReference type="ARBA" id="ARBA00022827"/>
    </source>
</evidence>
<dbReference type="OMA" id="PIPFKQS"/>
<keyword evidence="8" id="KW-1185">Reference proteome</keyword>
<keyword evidence="5" id="KW-1133">Transmembrane helix</keyword>
<evidence type="ECO:0000259" key="6">
    <source>
        <dbReference type="Pfam" id="PF07992"/>
    </source>
</evidence>
<dbReference type="GO" id="GO:0004174">
    <property type="term" value="F:electron-transferring-flavoprotein dehydrogenase activity"/>
    <property type="evidence" value="ECO:0007669"/>
    <property type="project" value="TreeGrafter"/>
</dbReference>
<dbReference type="Gene3D" id="3.50.50.100">
    <property type="match status" value="1"/>
</dbReference>
<reference evidence="7 8" key="1">
    <citation type="journal article" date="2011" name="PLoS Genet.">
        <title>Comparative genomic analysis of human fungal pathogens causing paracoccidioidomycosis.</title>
        <authorList>
            <person name="Desjardins C.A."/>
            <person name="Champion M.D."/>
            <person name="Holder J.W."/>
            <person name="Muszewska A."/>
            <person name="Goldberg J."/>
            <person name="Bailao A.M."/>
            <person name="Brigido M.M."/>
            <person name="Ferreira M.E."/>
            <person name="Garcia A.M."/>
            <person name="Grynberg M."/>
            <person name="Gujja S."/>
            <person name="Heiman D.I."/>
            <person name="Henn M.R."/>
            <person name="Kodira C.D."/>
            <person name="Leon-Narvaez H."/>
            <person name="Longo L.V."/>
            <person name="Ma L.J."/>
            <person name="Malavazi I."/>
            <person name="Matsuo A.L."/>
            <person name="Morais F.V."/>
            <person name="Pereira M."/>
            <person name="Rodriguez-Brito S."/>
            <person name="Sakthikumar S."/>
            <person name="Salem-Izacc S.M."/>
            <person name="Sykes S.M."/>
            <person name="Teixeira M.M."/>
            <person name="Vallejo M.C."/>
            <person name="Walter M.E."/>
            <person name="Yandava C."/>
            <person name="Young S."/>
            <person name="Zeng Q."/>
            <person name="Zucker J."/>
            <person name="Felipe M.S."/>
            <person name="Goldman G.H."/>
            <person name="Haas B.J."/>
            <person name="McEwen J.G."/>
            <person name="Nino-Vega G."/>
            <person name="Puccia R."/>
            <person name="San-Blas G."/>
            <person name="Soares C.M."/>
            <person name="Birren B.W."/>
            <person name="Cuomo C.A."/>
        </authorList>
    </citation>
    <scope>NUCLEOTIDE SEQUENCE [LARGE SCALE GENOMIC DNA]</scope>
    <source>
        <strain evidence="7 8">Pb18</strain>
    </source>
</reference>
<evidence type="ECO:0000256" key="1">
    <source>
        <dbReference type="ARBA" id="ARBA00006442"/>
    </source>
</evidence>
<keyword evidence="5" id="KW-0472">Membrane</keyword>
<evidence type="ECO:0000256" key="2">
    <source>
        <dbReference type="ARBA" id="ARBA00022630"/>
    </source>
</evidence>
<dbReference type="PANTHER" id="PTHR43735">
    <property type="entry name" value="APOPTOSIS-INDUCING FACTOR 1"/>
    <property type="match status" value="1"/>
</dbReference>
<protein>
    <recommendedName>
        <fullName evidence="6">FAD/NAD(P)-binding domain-containing protein</fullName>
    </recommendedName>
</protein>
<evidence type="ECO:0000256" key="5">
    <source>
        <dbReference type="SAM" id="Phobius"/>
    </source>
</evidence>
<dbReference type="VEuPathDB" id="FungiDB:PADG_05756"/>
<dbReference type="OrthoDB" id="202203at2759"/>
<comment type="similarity">
    <text evidence="1">Belongs to the FAD-dependent oxidoreductase family.</text>
</comment>
<dbReference type="GO" id="GO:0050660">
    <property type="term" value="F:flavin adenine dinucleotide binding"/>
    <property type="evidence" value="ECO:0007669"/>
    <property type="project" value="TreeGrafter"/>
</dbReference>
<dbReference type="InterPro" id="IPR036188">
    <property type="entry name" value="FAD/NAD-bd_sf"/>
</dbReference>
<keyword evidence="3" id="KW-0274">FAD</keyword>
<evidence type="ECO:0000313" key="8">
    <source>
        <dbReference type="Proteomes" id="UP000001628"/>
    </source>
</evidence>
<name>C1GES0_PARBD</name>
<feature type="transmembrane region" description="Helical" evidence="5">
    <location>
        <begin position="364"/>
        <end position="383"/>
    </location>
</feature>
<dbReference type="PRINTS" id="PR00411">
    <property type="entry name" value="PNDRDTASEI"/>
</dbReference>